<name>A0A411HBC6_9VIRU</name>
<dbReference type="InterPro" id="IPR012337">
    <property type="entry name" value="RNaseH-like_sf"/>
</dbReference>
<reference evidence="1" key="1">
    <citation type="journal article" date="2019" name="Sci. Rep.">
        <title>The first clawed lobster virus Homarus gammarus nudivirus (HgNV n. sp.) expands the diversity of the Nudiviridae.</title>
        <authorList>
            <person name="Holt C.C."/>
            <person name="Stone M."/>
            <person name="Bass D."/>
            <person name="Bateman K.S."/>
            <person name="van Aerle R."/>
            <person name="Daniels C.L."/>
            <person name="van der Giezen M."/>
            <person name="Ross S.H."/>
            <person name="Hooper C."/>
            <person name="Stentiford G.D."/>
        </authorList>
    </citation>
    <scope>NUCLEOTIDE SEQUENCE</scope>
    <source>
        <strain evidence="1">52S104HLG2</strain>
    </source>
</reference>
<dbReference type="SUPFAM" id="SSF53098">
    <property type="entry name" value="Ribonuclease H-like"/>
    <property type="match status" value="1"/>
</dbReference>
<protein>
    <recommendedName>
        <fullName evidence="3">Exonuclease domain-containing protein</fullName>
    </recommendedName>
</protein>
<dbReference type="InterPro" id="IPR036397">
    <property type="entry name" value="RNaseH_sf"/>
</dbReference>
<gene>
    <name evidence="1" type="ORF">HgNV_068</name>
</gene>
<accession>A0A411HBC6</accession>
<dbReference type="EMBL" id="MK439999">
    <property type="protein sequence ID" value="QBB28673.1"/>
    <property type="molecule type" value="Genomic_DNA"/>
</dbReference>
<proteinExistence type="predicted"/>
<dbReference type="Proteomes" id="UP000682645">
    <property type="component" value="Segment"/>
</dbReference>
<dbReference type="Gene3D" id="3.30.420.10">
    <property type="entry name" value="Ribonuclease H-like superfamily/Ribonuclease H"/>
    <property type="match status" value="1"/>
</dbReference>
<organism evidence="1 2">
    <name type="scientific">Homarus gammarus nudivirus</name>
    <dbReference type="NCBI Taxonomy" id="2509616"/>
    <lineage>
        <taxon>Viruses</taxon>
        <taxon>Viruses incertae sedis</taxon>
        <taxon>Naldaviricetes</taxon>
        <taxon>Lefavirales</taxon>
        <taxon>Nudiviridae</taxon>
        <taxon>Gammanudivirus</taxon>
        <taxon>Gammanudivirus hogammari</taxon>
    </lineage>
</organism>
<dbReference type="GO" id="GO:0003676">
    <property type="term" value="F:nucleic acid binding"/>
    <property type="evidence" value="ECO:0007669"/>
    <property type="project" value="InterPro"/>
</dbReference>
<sequence length="202" mass="24495">MGFIFNFHTAKVVKPVVLSAVLDDKFHNPKVFTKNVNVNNINESNVAFFDLEPDYIIGSVEDGTYIPNIREWAILHQNKEYEYKTHTNYTETINEFWKLYQKLNYPYLIAHNGFSFDFLILIAHIYRYLQDPFAKIKNFNIFDSYVFIKPYNIKYSNMDLFLHYKHKYLEYDRLQYNQHEALADVKMLSLWFTYFLKLKFIW</sequence>
<keyword evidence="2" id="KW-1185">Reference proteome</keyword>
<evidence type="ECO:0000313" key="2">
    <source>
        <dbReference type="Proteomes" id="UP000682645"/>
    </source>
</evidence>
<evidence type="ECO:0000313" key="1">
    <source>
        <dbReference type="EMBL" id="QBB28673.1"/>
    </source>
</evidence>
<evidence type="ECO:0008006" key="3">
    <source>
        <dbReference type="Google" id="ProtNLM"/>
    </source>
</evidence>